<dbReference type="AlphaFoldDB" id="W5Y0Y5"/>
<dbReference type="InterPro" id="IPR036390">
    <property type="entry name" value="WH_DNA-bd_sf"/>
</dbReference>
<dbReference type="GO" id="GO:0003700">
    <property type="term" value="F:DNA-binding transcription factor activity"/>
    <property type="evidence" value="ECO:0007669"/>
    <property type="project" value="InterPro"/>
</dbReference>
<dbReference type="GO" id="GO:0003677">
    <property type="term" value="F:DNA binding"/>
    <property type="evidence" value="ECO:0007669"/>
    <property type="project" value="UniProtKB-KW"/>
</dbReference>
<evidence type="ECO:0000256" key="2">
    <source>
        <dbReference type="ARBA" id="ARBA00023015"/>
    </source>
</evidence>
<dbReference type="PANTHER" id="PTHR30579:SF2">
    <property type="entry name" value="HTH-TYPE TRANSCRIPTIONAL REGULATOR ARGP"/>
    <property type="match status" value="1"/>
</dbReference>
<evidence type="ECO:0000256" key="3">
    <source>
        <dbReference type="ARBA" id="ARBA00023125"/>
    </source>
</evidence>
<dbReference type="NCBIfam" id="NF002964">
    <property type="entry name" value="PRK03635.1"/>
    <property type="match status" value="1"/>
</dbReference>
<dbReference type="Gene3D" id="1.10.10.10">
    <property type="entry name" value="Winged helix-like DNA-binding domain superfamily/Winged helix DNA-binding domain"/>
    <property type="match status" value="1"/>
</dbReference>
<dbReference type="InterPro" id="IPR017685">
    <property type="entry name" value="ArgP"/>
</dbReference>
<dbReference type="RefSeq" id="WP_025252630.1">
    <property type="nucleotide sequence ID" value="NZ_CP004353.1"/>
</dbReference>
<evidence type="ECO:0000313" key="7">
    <source>
        <dbReference type="EMBL" id="AHI22599.1"/>
    </source>
</evidence>
<accession>W5Y0Y5</accession>
<keyword evidence="2" id="KW-0805">Transcription regulation</keyword>
<organism evidence="7 8">
    <name type="scientific">Corynebacterium vitaeruminis DSM 20294</name>
    <dbReference type="NCBI Taxonomy" id="1224164"/>
    <lineage>
        <taxon>Bacteria</taxon>
        <taxon>Bacillati</taxon>
        <taxon>Actinomycetota</taxon>
        <taxon>Actinomycetes</taxon>
        <taxon>Mycobacteriales</taxon>
        <taxon>Corynebacteriaceae</taxon>
        <taxon>Corynebacterium</taxon>
    </lineage>
</organism>
<dbReference type="PANTHER" id="PTHR30579">
    <property type="entry name" value="TRANSCRIPTIONAL REGULATOR"/>
    <property type="match status" value="1"/>
</dbReference>
<dbReference type="eggNOG" id="COG0583">
    <property type="taxonomic scope" value="Bacteria"/>
</dbReference>
<evidence type="ECO:0000313" key="8">
    <source>
        <dbReference type="Proteomes" id="UP000019222"/>
    </source>
</evidence>
<sequence length="289" mass="31572">MNPVHLQTLLAIADEGSFEMAAYALGVSPSAVSQRIKALEKSAGRVLLRRETPVTVTEAGEVLVQAARRMALVEAETENQLRKGLGHIPLSVGVNADSLSTWFKEVLATAAGWGDATLTLRIEDEAHTLDLLRKGDVLGAVTREQDPVSGCEVVPLGSMNYYPVAAPWLLDRFTRNGEVDWVNLPVLRFGPRDGLQDQDLISRVGHQIRQRRVSQVPSAEAFMEAARVGLGWALLPEAQASALLGRGEVVLVDDQVLEVPLFWQRWRLESPALERLTEAVVGAARVLHP</sequence>
<dbReference type="Gene3D" id="3.40.190.290">
    <property type="match status" value="1"/>
</dbReference>
<dbReference type="STRING" id="1224164.B843_06070"/>
<proteinExistence type="inferred from homology"/>
<evidence type="ECO:0000256" key="1">
    <source>
        <dbReference type="ARBA" id="ARBA00009437"/>
    </source>
</evidence>
<dbReference type="InterPro" id="IPR000847">
    <property type="entry name" value="LysR_HTH_N"/>
</dbReference>
<dbReference type="Proteomes" id="UP000019222">
    <property type="component" value="Chromosome"/>
</dbReference>
<keyword evidence="4" id="KW-0010">Activator</keyword>
<evidence type="ECO:0000256" key="4">
    <source>
        <dbReference type="ARBA" id="ARBA00023159"/>
    </source>
</evidence>
<dbReference type="PROSITE" id="PS50931">
    <property type="entry name" value="HTH_LYSR"/>
    <property type="match status" value="1"/>
</dbReference>
<evidence type="ECO:0000256" key="5">
    <source>
        <dbReference type="ARBA" id="ARBA00023163"/>
    </source>
</evidence>
<name>W5Y0Y5_9CORY</name>
<gene>
    <name evidence="7" type="ORF">B843_06070</name>
</gene>
<keyword evidence="8" id="KW-1185">Reference proteome</keyword>
<dbReference type="Pfam" id="PF00126">
    <property type="entry name" value="HTH_1"/>
    <property type="match status" value="1"/>
</dbReference>
<feature type="domain" description="HTH lysR-type" evidence="6">
    <location>
        <begin position="1"/>
        <end position="57"/>
    </location>
</feature>
<dbReference type="SUPFAM" id="SSF46785">
    <property type="entry name" value="Winged helix' DNA-binding domain"/>
    <property type="match status" value="1"/>
</dbReference>
<reference evidence="7 8" key="1">
    <citation type="submission" date="2013-02" db="EMBL/GenBank/DDBJ databases">
        <title>The complete genome sequence of Corynebacterium vitaeruminis DSM 20294.</title>
        <authorList>
            <person name="Ruckert C."/>
            <person name="Albersmeier A."/>
            <person name="Kalinowski J."/>
        </authorList>
    </citation>
    <scope>NUCLEOTIDE SEQUENCE [LARGE SCALE GENOMIC DNA]</scope>
    <source>
        <strain evidence="8">ATCC 10234</strain>
    </source>
</reference>
<dbReference type="EMBL" id="CP004353">
    <property type="protein sequence ID" value="AHI22599.1"/>
    <property type="molecule type" value="Genomic_DNA"/>
</dbReference>
<keyword evidence="5" id="KW-0804">Transcription</keyword>
<comment type="similarity">
    <text evidence="1">Belongs to the LysR transcriptional regulatory family.</text>
</comment>
<dbReference type="Pfam" id="PF03466">
    <property type="entry name" value="LysR_substrate"/>
    <property type="match status" value="1"/>
</dbReference>
<dbReference type="KEGG" id="cvt:B843_06070"/>
<dbReference type="SUPFAM" id="SSF53850">
    <property type="entry name" value="Periplasmic binding protein-like II"/>
    <property type="match status" value="1"/>
</dbReference>
<dbReference type="NCBIfam" id="TIGR03298">
    <property type="entry name" value="argP"/>
    <property type="match status" value="1"/>
</dbReference>
<dbReference type="InterPro" id="IPR005119">
    <property type="entry name" value="LysR_subst-bd"/>
</dbReference>
<keyword evidence="3" id="KW-0238">DNA-binding</keyword>
<dbReference type="PATRIC" id="fig|1224164.3.peg.1217"/>
<dbReference type="InterPro" id="IPR036388">
    <property type="entry name" value="WH-like_DNA-bd_sf"/>
</dbReference>
<protein>
    <submittedName>
        <fullName evidence="7">Chromosome replication initiation inhibitor protein</fullName>
    </submittedName>
</protein>
<evidence type="ECO:0000259" key="6">
    <source>
        <dbReference type="PROSITE" id="PS50931"/>
    </source>
</evidence>
<dbReference type="InterPro" id="IPR050176">
    <property type="entry name" value="LTTR"/>
</dbReference>
<dbReference type="HOGENOM" id="CLU_063829_0_1_11"/>